<dbReference type="EMBL" id="CP014145">
    <property type="protein sequence ID" value="AMB60330.1"/>
    <property type="molecule type" value="Genomic_DNA"/>
</dbReference>
<dbReference type="PANTHER" id="PTHR34477">
    <property type="entry name" value="UPF0213 PROTEIN YHBQ"/>
    <property type="match status" value="1"/>
</dbReference>
<reference evidence="4" key="2">
    <citation type="submission" date="2016-01" db="EMBL/GenBank/DDBJ databases">
        <title>First complete genome sequence of a species in the genus Microterricola, an extremophilic cold active enzyme producing strain ERGS5:02 isolated from Sikkim Himalaya.</title>
        <authorList>
            <person name="Kumar R."/>
            <person name="Singh D."/>
            <person name="Swarnkar M.K."/>
        </authorList>
    </citation>
    <scope>NUCLEOTIDE SEQUENCE [LARGE SCALE GENOMIC DNA]</scope>
    <source>
        <strain evidence="4">ERGS5:02</strain>
    </source>
</reference>
<dbReference type="InterPro" id="IPR000305">
    <property type="entry name" value="GIY-YIG_endonuc"/>
</dbReference>
<dbReference type="InterPro" id="IPR050190">
    <property type="entry name" value="UPF0213_domain"/>
</dbReference>
<dbReference type="CDD" id="cd10456">
    <property type="entry name" value="GIY-YIG_UPF0213"/>
    <property type="match status" value="1"/>
</dbReference>
<evidence type="ECO:0000256" key="1">
    <source>
        <dbReference type="ARBA" id="ARBA00007435"/>
    </source>
</evidence>
<dbReference type="AlphaFoldDB" id="A0A109QZ78"/>
<dbReference type="PROSITE" id="PS50164">
    <property type="entry name" value="GIY_YIG"/>
    <property type="match status" value="1"/>
</dbReference>
<sequence>MPYMYMLRCADGTLYAGSTWGLDGRLVQHQSGSGAKYTARRLPVRLVYYEEFDSIAAAFAREHTVQGWLRRRKDALIAGGPGMRVREDGVHEPARWAAET</sequence>
<comment type="similarity">
    <text evidence="1">Belongs to the UPF0213 family.</text>
</comment>
<dbReference type="OrthoDB" id="9797095at2"/>
<evidence type="ECO:0000313" key="4">
    <source>
        <dbReference type="Proteomes" id="UP000058305"/>
    </source>
</evidence>
<keyword evidence="4" id="KW-1185">Reference proteome</keyword>
<protein>
    <recommendedName>
        <fullName evidence="2">GIY-YIG domain-containing protein</fullName>
    </recommendedName>
</protein>
<feature type="domain" description="GIY-YIG" evidence="2">
    <location>
        <begin position="1"/>
        <end position="75"/>
    </location>
</feature>
<dbReference type="Pfam" id="PF01541">
    <property type="entry name" value="GIY-YIG"/>
    <property type="match status" value="1"/>
</dbReference>
<evidence type="ECO:0000259" key="2">
    <source>
        <dbReference type="PROSITE" id="PS50164"/>
    </source>
</evidence>
<organism evidence="3 4">
    <name type="scientific">Microterricola viridarii</name>
    <dbReference type="NCBI Taxonomy" id="412690"/>
    <lineage>
        <taxon>Bacteria</taxon>
        <taxon>Bacillati</taxon>
        <taxon>Actinomycetota</taxon>
        <taxon>Actinomycetes</taxon>
        <taxon>Micrococcales</taxon>
        <taxon>Microbacteriaceae</taxon>
        <taxon>Microterricola</taxon>
    </lineage>
</organism>
<dbReference type="SUPFAM" id="SSF82771">
    <property type="entry name" value="GIY-YIG endonuclease"/>
    <property type="match status" value="1"/>
</dbReference>
<dbReference type="Proteomes" id="UP000058305">
    <property type="component" value="Chromosome"/>
</dbReference>
<name>A0A109QZ78_9MICO</name>
<dbReference type="KEGG" id="mvd:AWU67_04005"/>
<accession>A0A109QZ78</accession>
<reference evidence="3 4" key="1">
    <citation type="journal article" date="2016" name="J. Biotechnol.">
        <title>First complete genome sequence of a species in the genus Microterricola, an extremophilic cold active enzyme producing bacterial strain ERGS5:02 isolated from Sikkim Himalaya.</title>
        <authorList>
            <person name="Himanshu"/>
            <person name="Swarnkar M.K."/>
            <person name="Singh D."/>
            <person name="Kumar R."/>
        </authorList>
    </citation>
    <scope>NUCLEOTIDE SEQUENCE [LARGE SCALE GENOMIC DNA]</scope>
    <source>
        <strain evidence="3 4">ERGS5:02</strain>
    </source>
</reference>
<gene>
    <name evidence="3" type="ORF">AWU67_04005</name>
</gene>
<dbReference type="Gene3D" id="3.40.1440.10">
    <property type="entry name" value="GIY-YIG endonuclease"/>
    <property type="match status" value="1"/>
</dbReference>
<evidence type="ECO:0000313" key="3">
    <source>
        <dbReference type="EMBL" id="AMB60330.1"/>
    </source>
</evidence>
<proteinExistence type="inferred from homology"/>
<dbReference type="InterPro" id="IPR035901">
    <property type="entry name" value="GIY-YIG_endonuc_sf"/>
</dbReference>
<dbReference type="PANTHER" id="PTHR34477:SF1">
    <property type="entry name" value="UPF0213 PROTEIN YHBQ"/>
    <property type="match status" value="1"/>
</dbReference>